<evidence type="ECO:0000313" key="1">
    <source>
        <dbReference type="EMBL" id="ENW02973.1"/>
    </source>
</evidence>
<evidence type="ECO:0000313" key="2">
    <source>
        <dbReference type="Proteomes" id="UP000017670"/>
    </source>
</evidence>
<dbReference type="eggNOG" id="ENOG5031SSH">
    <property type="taxonomic scope" value="Bacteria"/>
</dbReference>
<dbReference type="GeneID" id="29858263"/>
<dbReference type="EMBL" id="APQL01000013">
    <property type="protein sequence ID" value="ENW02973.1"/>
    <property type="molecule type" value="Genomic_DNA"/>
</dbReference>
<gene>
    <name evidence="1" type="ORF">F933_03379</name>
</gene>
<organism evidence="1 2">
    <name type="scientific">Acinetobacter beijerinckii CIP 110307</name>
    <dbReference type="NCBI Taxonomy" id="1217648"/>
    <lineage>
        <taxon>Bacteria</taxon>
        <taxon>Pseudomonadati</taxon>
        <taxon>Pseudomonadota</taxon>
        <taxon>Gammaproteobacteria</taxon>
        <taxon>Moraxellales</taxon>
        <taxon>Moraxellaceae</taxon>
        <taxon>Acinetobacter</taxon>
    </lineage>
</organism>
<name>N9DXN0_9GAMM</name>
<dbReference type="HOGENOM" id="CLU_2857502_0_0_6"/>
<dbReference type="AlphaFoldDB" id="N9DXN0"/>
<proteinExistence type="predicted"/>
<dbReference type="PATRIC" id="fig|1217648.3.peg.3288"/>
<dbReference type="STRING" id="262668.GCA_000931715_00136"/>
<dbReference type="RefSeq" id="WP_005063368.1">
    <property type="nucleotide sequence ID" value="NZ_KB849767.1"/>
</dbReference>
<sequence>MNSLKELLSLKPGFLIEAHGNGHSIYFASCGSKRKKIKISHSLFLYAKKANLFPIVNKHLNLVK</sequence>
<protein>
    <submittedName>
        <fullName evidence="1">Uncharacterized protein</fullName>
    </submittedName>
</protein>
<keyword evidence="2" id="KW-1185">Reference proteome</keyword>
<accession>N9DXN0</accession>
<comment type="caution">
    <text evidence="1">The sequence shown here is derived from an EMBL/GenBank/DDBJ whole genome shotgun (WGS) entry which is preliminary data.</text>
</comment>
<reference evidence="1 2" key="1">
    <citation type="submission" date="2013-02" db="EMBL/GenBank/DDBJ databases">
        <title>The Genome Sequence of Acinetobacter beijerinckii CIP 110307.</title>
        <authorList>
            <consortium name="The Broad Institute Genome Sequencing Platform"/>
            <consortium name="The Broad Institute Genome Sequencing Center for Infectious Disease"/>
            <person name="Cerqueira G."/>
            <person name="Feldgarden M."/>
            <person name="Courvalin P."/>
            <person name="Perichon B."/>
            <person name="Grillot-Courvalin C."/>
            <person name="Clermont D."/>
            <person name="Rocha E."/>
            <person name="Yoon E.-J."/>
            <person name="Nemec A."/>
            <person name="Walker B."/>
            <person name="Young S.K."/>
            <person name="Zeng Q."/>
            <person name="Gargeya S."/>
            <person name="Fitzgerald M."/>
            <person name="Haas B."/>
            <person name="Abouelleil A."/>
            <person name="Alvarado L."/>
            <person name="Arachchi H.M."/>
            <person name="Berlin A.M."/>
            <person name="Chapman S.B."/>
            <person name="Dewar J."/>
            <person name="Goldberg J."/>
            <person name="Griggs A."/>
            <person name="Gujja S."/>
            <person name="Hansen M."/>
            <person name="Howarth C."/>
            <person name="Imamovic A."/>
            <person name="Larimer J."/>
            <person name="McCowan C."/>
            <person name="Murphy C."/>
            <person name="Neiman D."/>
            <person name="Pearson M."/>
            <person name="Priest M."/>
            <person name="Roberts A."/>
            <person name="Saif S."/>
            <person name="Shea T."/>
            <person name="Sisk P."/>
            <person name="Sykes S."/>
            <person name="Wortman J."/>
            <person name="Nusbaum C."/>
            <person name="Birren B."/>
        </authorList>
    </citation>
    <scope>NUCLEOTIDE SEQUENCE [LARGE SCALE GENOMIC DNA]</scope>
    <source>
        <strain evidence="1 2">CIP 110307</strain>
    </source>
</reference>
<dbReference type="Proteomes" id="UP000017670">
    <property type="component" value="Unassembled WGS sequence"/>
</dbReference>